<evidence type="ECO:0000256" key="10">
    <source>
        <dbReference type="SAM" id="MobiDB-lite"/>
    </source>
</evidence>
<dbReference type="VEuPathDB" id="TriTrypDB:LtaPh_1606500"/>
<dbReference type="GO" id="GO:0006284">
    <property type="term" value="P:base-excision repair"/>
    <property type="evidence" value="ECO:0007669"/>
    <property type="project" value="TreeGrafter"/>
</dbReference>
<name>A0A640KEA8_LEITA</name>
<dbReference type="Pfam" id="PF03372">
    <property type="entry name" value="Exo_endo_phos"/>
    <property type="match status" value="1"/>
</dbReference>
<dbReference type="PROSITE" id="PS00728">
    <property type="entry name" value="AP_NUCLEASE_F1_3"/>
    <property type="match status" value="1"/>
</dbReference>
<keyword evidence="12" id="KW-0540">Nuclease</keyword>
<dbReference type="InterPro" id="IPR020847">
    <property type="entry name" value="AP_endonuclease_F1_BS"/>
</dbReference>
<sequence length="573" mass="62968">MSTSHCVSLTVSIPHLFTVARRRCSMCTRCICNLCSALLFLSFFCTTTRLRPSPSPWCEARAVLLPCLHHLVRSAHSLRSRVCRSSTPAVASSLLHAHPCCCVRLAYPYTYRSTPLLPHCRQLSTMASKRRRQSSSDSTSSSTSSLAPSDLPPLKRAHDQGAEAGVAVVPTAKVDTSATVTAAGDSKKKTTARSPARRTSSAPKITNGDVGKLIRTAEALAALNTKKSEKEIWADVVPFVRTTSDSEFNSANMYKFITWNVAGLRGLLKKNPSALTLFMEAEQPDILCLQETKLNVDEADANASLGVVDGYSFVDHPCAFKRGYSGTRTYMKNRTTVKELHARCTRGFVLPSESQTDAAADSPVLVEGAGDEEGRVLTTFLFSDPNSASSSSSRIALVNTYVANSGMGLTRLPYRIQSFDTSMRDYLHQLDTWATAHAAASSAAAGTGSGSSPHGFIWAGDLNVAERDYDRYYAGTFKSMQECSGFSPEERMSFRETMQRTNSVDVFRQLYPKAGPVYSFWSQRINGRARNLGWRLDYFVVSSRLASYVVDCFPMPTVMGSDHCPFQMWMRHP</sequence>
<accession>A0A640KEA8</accession>
<protein>
    <recommendedName>
        <fullName evidence="9">DNA-(apurinic or apyrimidinic site) endonuclease</fullName>
        <ecNumber evidence="9">3.1.-.-</ecNumber>
    </recommendedName>
</protein>
<dbReference type="GO" id="GO:0008081">
    <property type="term" value="F:phosphoric diester hydrolase activity"/>
    <property type="evidence" value="ECO:0007669"/>
    <property type="project" value="TreeGrafter"/>
</dbReference>
<dbReference type="SUPFAM" id="SSF56219">
    <property type="entry name" value="DNase I-like"/>
    <property type="match status" value="1"/>
</dbReference>
<evidence type="ECO:0000259" key="11">
    <source>
        <dbReference type="Pfam" id="PF03372"/>
    </source>
</evidence>
<dbReference type="PROSITE" id="PS00726">
    <property type="entry name" value="AP_NUCLEASE_F1_1"/>
    <property type="match status" value="1"/>
</dbReference>
<feature type="compositionally biased region" description="Low complexity" evidence="10">
    <location>
        <begin position="135"/>
        <end position="154"/>
    </location>
</feature>
<dbReference type="EMBL" id="BLBS01000020">
    <property type="protein sequence ID" value="GET87425.1"/>
    <property type="molecule type" value="Genomic_DNA"/>
</dbReference>
<dbReference type="CDD" id="cd09087">
    <property type="entry name" value="Ape1-like_AP-endo"/>
    <property type="match status" value="1"/>
</dbReference>
<evidence type="ECO:0000256" key="4">
    <source>
        <dbReference type="ARBA" id="ARBA00022801"/>
    </source>
</evidence>
<dbReference type="InterPro" id="IPR036691">
    <property type="entry name" value="Endo/exonu/phosph_ase_sf"/>
</dbReference>
<evidence type="ECO:0000256" key="5">
    <source>
        <dbReference type="ARBA" id="ARBA00022842"/>
    </source>
</evidence>
<comment type="similarity">
    <text evidence="2 9">Belongs to the DNA repair enzymes AP/ExoA family.</text>
</comment>
<dbReference type="AlphaFoldDB" id="A0A640KEA8"/>
<dbReference type="Gene3D" id="3.60.10.10">
    <property type="entry name" value="Endonuclease/exonuclease/phosphatase"/>
    <property type="match status" value="1"/>
</dbReference>
<evidence type="ECO:0000256" key="1">
    <source>
        <dbReference type="ARBA" id="ARBA00001936"/>
    </source>
</evidence>
<feature type="binding site" evidence="7">
    <location>
        <position position="461"/>
    </location>
    <ligand>
        <name>Mg(2+)</name>
        <dbReference type="ChEBI" id="CHEBI:18420"/>
        <label>1</label>
    </ligand>
</feature>
<feature type="region of interest" description="Disordered" evidence="10">
    <location>
        <begin position="178"/>
        <end position="207"/>
    </location>
</feature>
<dbReference type="OrthoDB" id="498125at2759"/>
<dbReference type="GO" id="GO:0008311">
    <property type="term" value="F:double-stranded DNA 3'-5' DNA exonuclease activity"/>
    <property type="evidence" value="ECO:0007669"/>
    <property type="project" value="TreeGrafter"/>
</dbReference>
<dbReference type="EC" id="3.1.-.-" evidence="9"/>
<feature type="active site" description="Proton donor/acceptor" evidence="6">
    <location>
        <position position="461"/>
    </location>
</feature>
<keyword evidence="9" id="KW-0234">DNA repair</keyword>
<dbReference type="InterPro" id="IPR020848">
    <property type="entry name" value="AP_endonuclease_F1_CS"/>
</dbReference>
<feature type="binding site" evidence="7">
    <location>
        <position position="463"/>
    </location>
    <ligand>
        <name>Mg(2+)</name>
        <dbReference type="ChEBI" id="CHEBI:18420"/>
        <label>1</label>
    </ligand>
</feature>
<evidence type="ECO:0000256" key="7">
    <source>
        <dbReference type="PIRSR" id="PIRSR604808-2"/>
    </source>
</evidence>
<dbReference type="InterPro" id="IPR005135">
    <property type="entry name" value="Endo/exonuclease/phosphatase"/>
</dbReference>
<reference evidence="12" key="1">
    <citation type="submission" date="2019-11" db="EMBL/GenBank/DDBJ databases">
        <title>Leishmania tarentolae CDS.</title>
        <authorList>
            <person name="Goto Y."/>
            <person name="Yamagishi J."/>
        </authorList>
    </citation>
    <scope>NUCLEOTIDE SEQUENCE [LARGE SCALE GENOMIC DNA]</scope>
    <source>
        <strain evidence="12">Parrot Tar II</strain>
    </source>
</reference>
<evidence type="ECO:0000256" key="9">
    <source>
        <dbReference type="RuleBase" id="RU362131"/>
    </source>
</evidence>
<keyword evidence="7" id="KW-0464">Manganese</keyword>
<evidence type="ECO:0000256" key="8">
    <source>
        <dbReference type="PIRSR" id="PIRSR604808-3"/>
    </source>
</evidence>
<dbReference type="FunFam" id="3.60.10.10:FF:000142">
    <property type="entry name" value="DNA-(apurinic or apyrimidinic site) lyase"/>
    <property type="match status" value="1"/>
</dbReference>
<feature type="site" description="Interaction with DNA substrate" evidence="8">
    <location>
        <position position="563"/>
    </location>
</feature>
<keyword evidence="3 7" id="KW-0479">Metal-binding</keyword>
<feature type="active site" evidence="6">
    <location>
        <position position="401"/>
    </location>
</feature>
<dbReference type="GO" id="GO:0003906">
    <property type="term" value="F:DNA-(apurinic or apyrimidinic site) endonuclease activity"/>
    <property type="evidence" value="ECO:0007669"/>
    <property type="project" value="TreeGrafter"/>
</dbReference>
<feature type="binding site" evidence="7">
    <location>
        <position position="260"/>
    </location>
    <ligand>
        <name>Mg(2+)</name>
        <dbReference type="ChEBI" id="CHEBI:18420"/>
        <label>1</label>
    </ligand>
</feature>
<evidence type="ECO:0000256" key="3">
    <source>
        <dbReference type="ARBA" id="ARBA00022723"/>
    </source>
</evidence>
<comment type="caution">
    <text evidence="12">The sequence shown here is derived from an EMBL/GenBank/DDBJ whole genome shotgun (WGS) entry which is preliminary data.</text>
</comment>
<dbReference type="PROSITE" id="PS51435">
    <property type="entry name" value="AP_NUCLEASE_F1_4"/>
    <property type="match status" value="1"/>
</dbReference>
<feature type="site" description="Transition state stabilizer" evidence="8">
    <location>
        <position position="463"/>
    </location>
</feature>
<dbReference type="GO" id="GO:0003677">
    <property type="term" value="F:DNA binding"/>
    <property type="evidence" value="ECO:0007669"/>
    <property type="project" value="InterPro"/>
</dbReference>
<dbReference type="NCBIfam" id="TIGR00633">
    <property type="entry name" value="xth"/>
    <property type="match status" value="1"/>
</dbReference>
<dbReference type="InterPro" id="IPR004808">
    <property type="entry name" value="AP_endonuc_1"/>
</dbReference>
<comment type="cofactor">
    <cofactor evidence="1">
        <name>Mn(2+)</name>
        <dbReference type="ChEBI" id="CHEBI:29035"/>
    </cofactor>
</comment>
<evidence type="ECO:0000256" key="6">
    <source>
        <dbReference type="PIRSR" id="PIRSR604808-1"/>
    </source>
</evidence>
<keyword evidence="13" id="KW-1185">Reference proteome</keyword>
<feature type="region of interest" description="Disordered" evidence="10">
    <location>
        <begin position="127"/>
        <end position="163"/>
    </location>
</feature>
<dbReference type="GO" id="GO:0046872">
    <property type="term" value="F:metal ion binding"/>
    <property type="evidence" value="ECO:0007669"/>
    <property type="project" value="UniProtKB-KW"/>
</dbReference>
<organism evidence="12 13">
    <name type="scientific">Leishmania tarentolae</name>
    <name type="common">Sauroleishmania tarentolae</name>
    <dbReference type="NCBI Taxonomy" id="5689"/>
    <lineage>
        <taxon>Eukaryota</taxon>
        <taxon>Discoba</taxon>
        <taxon>Euglenozoa</taxon>
        <taxon>Kinetoplastea</taxon>
        <taxon>Metakinetoplastina</taxon>
        <taxon>Trypanosomatida</taxon>
        <taxon>Trypanosomatidae</taxon>
        <taxon>Leishmaniinae</taxon>
        <taxon>Leishmania</taxon>
        <taxon>lizard Leishmania</taxon>
    </lineage>
</organism>
<evidence type="ECO:0000313" key="13">
    <source>
        <dbReference type="Proteomes" id="UP000419144"/>
    </source>
</evidence>
<feature type="binding site" evidence="7">
    <location>
        <position position="562"/>
    </location>
    <ligand>
        <name>Mg(2+)</name>
        <dbReference type="ChEBI" id="CHEBI:18420"/>
        <label>1</label>
    </ligand>
</feature>
<keyword evidence="4" id="KW-0378">Hydrolase</keyword>
<dbReference type="Proteomes" id="UP000419144">
    <property type="component" value="Unassembled WGS sequence"/>
</dbReference>
<keyword evidence="9" id="KW-0227">DNA damage</keyword>
<feature type="binding site" evidence="7">
    <location>
        <position position="563"/>
    </location>
    <ligand>
        <name>Mg(2+)</name>
        <dbReference type="ChEBI" id="CHEBI:18420"/>
        <label>1</label>
    </ligand>
</feature>
<comment type="cofactor">
    <cofactor evidence="7 9">
        <name>Mg(2+)</name>
        <dbReference type="ChEBI" id="CHEBI:18420"/>
    </cofactor>
    <cofactor evidence="7 9">
        <name>Mn(2+)</name>
        <dbReference type="ChEBI" id="CHEBI:29035"/>
    </cofactor>
    <text evidence="7 9">Probably binds two magnesium or manganese ions per subunit.</text>
</comment>
<dbReference type="GO" id="GO:0005634">
    <property type="term" value="C:nucleus"/>
    <property type="evidence" value="ECO:0007669"/>
    <property type="project" value="TreeGrafter"/>
</dbReference>
<feature type="domain" description="Endonuclease/exonuclease/phosphatase" evidence="11">
    <location>
        <begin position="257"/>
        <end position="563"/>
    </location>
</feature>
<feature type="site" description="Important for catalytic activity" evidence="8">
    <location>
        <position position="537"/>
    </location>
</feature>
<dbReference type="PANTHER" id="PTHR22748">
    <property type="entry name" value="AP ENDONUCLEASE"/>
    <property type="match status" value="1"/>
</dbReference>
<keyword evidence="5 7" id="KW-0460">Magnesium</keyword>
<dbReference type="PANTHER" id="PTHR22748:SF6">
    <property type="entry name" value="DNA-(APURINIC OR APYRIMIDINIC SITE) ENDONUCLEASE"/>
    <property type="match status" value="1"/>
</dbReference>
<evidence type="ECO:0000313" key="12">
    <source>
        <dbReference type="EMBL" id="GET87425.1"/>
    </source>
</evidence>
<keyword evidence="12" id="KW-0255">Endonuclease</keyword>
<evidence type="ECO:0000256" key="2">
    <source>
        <dbReference type="ARBA" id="ARBA00007092"/>
    </source>
</evidence>
<proteinExistence type="inferred from homology"/>
<feature type="binding site" evidence="7">
    <location>
        <position position="291"/>
    </location>
    <ligand>
        <name>Mg(2+)</name>
        <dbReference type="ChEBI" id="CHEBI:18420"/>
        <label>1</label>
    </ligand>
</feature>
<feature type="active site" description="Proton acceptor" evidence="6">
    <location>
        <position position="563"/>
    </location>
</feature>
<gene>
    <name evidence="12" type="ORF">LtaPh_1606500</name>
</gene>